<reference evidence="1" key="1">
    <citation type="submission" date="2021-01" db="EMBL/GenBank/DDBJ databases">
        <authorList>
            <person name="Corre E."/>
            <person name="Pelletier E."/>
            <person name="Niang G."/>
            <person name="Scheremetjew M."/>
            <person name="Finn R."/>
            <person name="Kale V."/>
            <person name="Holt S."/>
            <person name="Cochrane G."/>
            <person name="Meng A."/>
            <person name="Brown T."/>
            <person name="Cohen L."/>
        </authorList>
    </citation>
    <scope>NUCLEOTIDE SEQUENCE</scope>
    <source>
        <strain evidence="1">Isolate 1302-5</strain>
    </source>
</reference>
<accession>A0A7S4JQ65</accession>
<proteinExistence type="predicted"/>
<organism evidence="1">
    <name type="scientific">Odontella aurita</name>
    <dbReference type="NCBI Taxonomy" id="265563"/>
    <lineage>
        <taxon>Eukaryota</taxon>
        <taxon>Sar</taxon>
        <taxon>Stramenopiles</taxon>
        <taxon>Ochrophyta</taxon>
        <taxon>Bacillariophyta</taxon>
        <taxon>Mediophyceae</taxon>
        <taxon>Biddulphiophycidae</taxon>
        <taxon>Eupodiscales</taxon>
        <taxon>Odontellaceae</taxon>
        <taxon>Odontella</taxon>
    </lineage>
</organism>
<dbReference type="Gene3D" id="3.40.50.150">
    <property type="entry name" value="Vaccinia Virus protein VP39"/>
    <property type="match status" value="1"/>
</dbReference>
<protein>
    <submittedName>
        <fullName evidence="1">Uncharacterized protein</fullName>
    </submittedName>
</protein>
<sequence>MTNKKKKARNAVSVLWTALLPSFVLAFISLYISIAGDAATDNTGSVSDLPVRLIDSDKGPYQELERFLAENPDLPASRFVDLLKKHLHFEPDAESQRITACLKRVNPALCFGGLRNYRVAQKELDTTEGRKSNIEEVTRVAQIGGKSSQTVYALRRYTDELAALEIPTLGTEVACLPLMLAGYASSRDEDSVVVELGPFAGLSSRCIVTGMLQQGLRENSFFAFDSFEGLANYNAIKRRAPWLARTHADFTENNTDFLFLWELAVLPVYKTAKAKKGWITKDSLNPSVLFNRTVTMISIDCAKNAQKLKSQLEGLGTIRKGTVIFLMDFEFVRSQVKQVYGCLRGRFLLPVYASWKMEHWAWIVTNDFTLNNDEFFGRCYANILANITKAVDRMEHQLQMDVEYLEGLKPRGNDKGRVSAFDAAVNRTLEHVSSHLHSQPQEYEKLVKIHPYHANGKTLL</sequence>
<gene>
    <name evidence="1" type="ORF">OAUR00152_LOCUS31780</name>
</gene>
<dbReference type="EMBL" id="HBKQ01046115">
    <property type="protein sequence ID" value="CAE2270629.1"/>
    <property type="molecule type" value="Transcribed_RNA"/>
</dbReference>
<evidence type="ECO:0000313" key="1">
    <source>
        <dbReference type="EMBL" id="CAE2270629.1"/>
    </source>
</evidence>
<dbReference type="AlphaFoldDB" id="A0A7S4JQ65"/>
<name>A0A7S4JQ65_9STRA</name>
<dbReference type="InterPro" id="IPR029063">
    <property type="entry name" value="SAM-dependent_MTases_sf"/>
</dbReference>